<dbReference type="FunFam" id="3.20.20.100:FF:000014">
    <property type="entry name" value="NAD(P)-linked oxidoreductase superfamily protein"/>
    <property type="match status" value="1"/>
</dbReference>
<feature type="domain" description="NADP-dependent oxidoreductase" evidence="6">
    <location>
        <begin position="24"/>
        <end position="293"/>
    </location>
</feature>
<dbReference type="GO" id="GO:0033707">
    <property type="term" value="F:3''-deamino-3''-oxonicotianamine reductase activity"/>
    <property type="evidence" value="ECO:0007669"/>
    <property type="project" value="UniProtKB-ARBA"/>
</dbReference>
<evidence type="ECO:0000256" key="4">
    <source>
        <dbReference type="PIRSR" id="PIRSR000097-2"/>
    </source>
</evidence>
<keyword evidence="2" id="KW-0560">Oxidoreductase</keyword>
<proteinExistence type="inferred from homology"/>
<dbReference type="Pfam" id="PF00248">
    <property type="entry name" value="Aldo_ket_red"/>
    <property type="match status" value="1"/>
</dbReference>
<accession>A0A833RFZ6</accession>
<dbReference type="SUPFAM" id="SSF51430">
    <property type="entry name" value="NAD(P)-linked oxidoreductase"/>
    <property type="match status" value="1"/>
</dbReference>
<name>A0A833RFZ6_9POAL</name>
<evidence type="ECO:0000256" key="2">
    <source>
        <dbReference type="ARBA" id="ARBA00023002"/>
    </source>
</evidence>
<evidence type="ECO:0000259" key="6">
    <source>
        <dbReference type="Pfam" id="PF00248"/>
    </source>
</evidence>
<sequence length="324" mass="35668">MALETSTKIPLKTLSSGHDMPVVALGTAESSFDPDKAIAAIIEAIKIGYRHFDTASLYGSEGALGDGIAEAVQLGLIGSRADVFITSKLWCTDNHPDSVLSAIKTSLRNLKMDYLDLYLIHWPISTKSGPNTFPLKRDEVIPLDLKGVWEAMEECQKLGLTRSIGVSNFTTKKLEELLQFAKIPPAVNQVEMNPAWQQQKLKEYCTKKRITITAYSPLGGQMKSIPNAVLTSDVLKEIADAKGKSIAQISLRWILEQGVGIVVKSFRKERLIQNLKIFDWELTEEESAKINTIAQKKGVTAENVLSSEGSITSVDFTDIDIVET</sequence>
<dbReference type="PANTHER" id="PTHR11732">
    <property type="entry name" value="ALDO/KETO REDUCTASE"/>
    <property type="match status" value="1"/>
</dbReference>
<dbReference type="InterPro" id="IPR020471">
    <property type="entry name" value="AKR"/>
</dbReference>
<dbReference type="PIRSF" id="PIRSF000097">
    <property type="entry name" value="AKR"/>
    <property type="match status" value="1"/>
</dbReference>
<dbReference type="InterPro" id="IPR044497">
    <property type="entry name" value="AKR4A/B"/>
</dbReference>
<dbReference type="PROSITE" id="PS00798">
    <property type="entry name" value="ALDOKETO_REDUCTASE_1"/>
    <property type="match status" value="1"/>
</dbReference>
<organism evidence="7 8">
    <name type="scientific">Carex littledalei</name>
    <dbReference type="NCBI Taxonomy" id="544730"/>
    <lineage>
        <taxon>Eukaryota</taxon>
        <taxon>Viridiplantae</taxon>
        <taxon>Streptophyta</taxon>
        <taxon>Embryophyta</taxon>
        <taxon>Tracheophyta</taxon>
        <taxon>Spermatophyta</taxon>
        <taxon>Magnoliopsida</taxon>
        <taxon>Liliopsida</taxon>
        <taxon>Poales</taxon>
        <taxon>Cyperaceae</taxon>
        <taxon>Cyperoideae</taxon>
        <taxon>Cariceae</taxon>
        <taxon>Carex</taxon>
        <taxon>Carex subgen. Euthyceras</taxon>
    </lineage>
</organism>
<comment type="caution">
    <text evidence="7">The sequence shown here is derived from an EMBL/GenBank/DDBJ whole genome shotgun (WGS) entry which is preliminary data.</text>
</comment>
<evidence type="ECO:0000256" key="3">
    <source>
        <dbReference type="PIRSR" id="PIRSR000097-1"/>
    </source>
</evidence>
<keyword evidence="8" id="KW-1185">Reference proteome</keyword>
<dbReference type="InterPro" id="IPR036812">
    <property type="entry name" value="NAD(P)_OxRdtase_dom_sf"/>
</dbReference>
<feature type="active site" description="Proton donor" evidence="3">
    <location>
        <position position="58"/>
    </location>
</feature>
<dbReference type="Proteomes" id="UP000623129">
    <property type="component" value="Unassembled WGS sequence"/>
</dbReference>
<evidence type="ECO:0000256" key="1">
    <source>
        <dbReference type="ARBA" id="ARBA00007905"/>
    </source>
</evidence>
<dbReference type="PROSITE" id="PS00062">
    <property type="entry name" value="ALDOKETO_REDUCTASE_2"/>
    <property type="match status" value="1"/>
</dbReference>
<evidence type="ECO:0000313" key="7">
    <source>
        <dbReference type="EMBL" id="KAF3338446.1"/>
    </source>
</evidence>
<dbReference type="GO" id="GO:0019290">
    <property type="term" value="P:siderophore biosynthetic process"/>
    <property type="evidence" value="ECO:0007669"/>
    <property type="project" value="UniProtKB-ARBA"/>
</dbReference>
<comment type="similarity">
    <text evidence="1">Belongs to the aldo/keto reductase family.</text>
</comment>
<feature type="binding site" evidence="4">
    <location>
        <position position="121"/>
    </location>
    <ligand>
        <name>substrate</name>
    </ligand>
</feature>
<reference evidence="7" key="1">
    <citation type="submission" date="2020-01" db="EMBL/GenBank/DDBJ databases">
        <title>Genome sequence of Kobresia littledalei, the first chromosome-level genome in the family Cyperaceae.</title>
        <authorList>
            <person name="Qu G."/>
        </authorList>
    </citation>
    <scope>NUCLEOTIDE SEQUENCE</scope>
    <source>
        <strain evidence="7">C.B.Clarke</strain>
        <tissue evidence="7">Leaf</tissue>
    </source>
</reference>
<dbReference type="InterPro" id="IPR018170">
    <property type="entry name" value="Aldo/ket_reductase_CS"/>
</dbReference>
<protein>
    <submittedName>
        <fullName evidence="7">Non-functional NADPH-dependent codeinone reductase 2</fullName>
    </submittedName>
</protein>
<dbReference type="GO" id="GO:1990641">
    <property type="term" value="P:response to iron ion starvation"/>
    <property type="evidence" value="ECO:0007669"/>
    <property type="project" value="UniProtKB-ARBA"/>
</dbReference>
<dbReference type="AlphaFoldDB" id="A0A833RFZ6"/>
<dbReference type="Gene3D" id="3.20.20.100">
    <property type="entry name" value="NADP-dependent oxidoreductase domain"/>
    <property type="match status" value="1"/>
</dbReference>
<dbReference type="CDD" id="cd19124">
    <property type="entry name" value="AKR_AKR4A_4B"/>
    <property type="match status" value="1"/>
</dbReference>
<dbReference type="OrthoDB" id="654445at2759"/>
<dbReference type="PRINTS" id="PR00069">
    <property type="entry name" value="ALDKETRDTASE"/>
</dbReference>
<evidence type="ECO:0000256" key="5">
    <source>
        <dbReference type="PIRSR" id="PIRSR000097-3"/>
    </source>
</evidence>
<evidence type="ECO:0000313" key="8">
    <source>
        <dbReference type="Proteomes" id="UP000623129"/>
    </source>
</evidence>
<gene>
    <name evidence="7" type="ORF">FCM35_KLT17283</name>
</gene>
<dbReference type="InterPro" id="IPR023210">
    <property type="entry name" value="NADP_OxRdtase_dom"/>
</dbReference>
<dbReference type="EMBL" id="SWLB01000005">
    <property type="protein sequence ID" value="KAF3338446.1"/>
    <property type="molecule type" value="Genomic_DNA"/>
</dbReference>
<feature type="site" description="Lowers pKa of active site Tyr" evidence="5">
    <location>
        <position position="88"/>
    </location>
</feature>